<evidence type="ECO:0000256" key="2">
    <source>
        <dbReference type="PIRSR" id="PIRSR601310-3"/>
    </source>
</evidence>
<feature type="short sequence motif" description="Histidine triad motif" evidence="2 3">
    <location>
        <begin position="98"/>
        <end position="102"/>
    </location>
</feature>
<dbReference type="CDD" id="cd01276">
    <property type="entry name" value="PKCI_related"/>
    <property type="match status" value="1"/>
</dbReference>
<gene>
    <name evidence="5" type="ORF">A3I96_00705</name>
</gene>
<dbReference type="InterPro" id="IPR036265">
    <property type="entry name" value="HIT-like_sf"/>
</dbReference>
<name>A0A1F8H137_9BACT</name>
<dbReference type="Pfam" id="PF01230">
    <property type="entry name" value="HIT"/>
    <property type="match status" value="1"/>
</dbReference>
<accession>A0A1F8H137</accession>
<feature type="active site" description="Tele-AMP-histidine intermediate" evidence="1">
    <location>
        <position position="100"/>
    </location>
</feature>
<dbReference type="PANTHER" id="PTHR23089">
    <property type="entry name" value="HISTIDINE TRIAD HIT PROTEIN"/>
    <property type="match status" value="1"/>
</dbReference>
<dbReference type="InterPro" id="IPR011146">
    <property type="entry name" value="HIT-like"/>
</dbReference>
<evidence type="ECO:0000313" key="5">
    <source>
        <dbReference type="EMBL" id="OGN31344.1"/>
    </source>
</evidence>
<dbReference type="AlphaFoldDB" id="A0A1F8H137"/>
<sequence length="118" mass="13163">MITDVFCKIIKGELPADKVYEDKDYFVVKDIAPQAPVHLLIIPKKHFEALHDFKNSDAELLGKALLVAEKVAKKMGIHDKGYRLIINEGVHGGKLVPHLHIHLLGGKRLGAKLVKQDI</sequence>
<comment type="caution">
    <text evidence="5">The sequence shown here is derived from an EMBL/GenBank/DDBJ whole genome shotgun (WGS) entry which is preliminary data.</text>
</comment>
<dbReference type="SUPFAM" id="SSF54197">
    <property type="entry name" value="HIT-like"/>
    <property type="match status" value="1"/>
</dbReference>
<evidence type="ECO:0000256" key="3">
    <source>
        <dbReference type="PROSITE-ProRule" id="PRU00464"/>
    </source>
</evidence>
<feature type="domain" description="HIT" evidence="4">
    <location>
        <begin position="5"/>
        <end position="118"/>
    </location>
</feature>
<evidence type="ECO:0000259" key="4">
    <source>
        <dbReference type="PROSITE" id="PS51084"/>
    </source>
</evidence>
<protein>
    <submittedName>
        <fullName evidence="5">Histidine triad nucleotide-binding protein</fullName>
    </submittedName>
</protein>
<dbReference type="PRINTS" id="PR00332">
    <property type="entry name" value="HISTRIAD"/>
</dbReference>
<dbReference type="Proteomes" id="UP000177111">
    <property type="component" value="Unassembled WGS sequence"/>
</dbReference>
<evidence type="ECO:0000313" key="6">
    <source>
        <dbReference type="Proteomes" id="UP000177111"/>
    </source>
</evidence>
<reference evidence="5 6" key="1">
    <citation type="journal article" date="2016" name="Nat. Commun.">
        <title>Thousands of microbial genomes shed light on interconnected biogeochemical processes in an aquifer system.</title>
        <authorList>
            <person name="Anantharaman K."/>
            <person name="Brown C.T."/>
            <person name="Hug L.A."/>
            <person name="Sharon I."/>
            <person name="Castelle C.J."/>
            <person name="Probst A.J."/>
            <person name="Thomas B.C."/>
            <person name="Singh A."/>
            <person name="Wilkins M.J."/>
            <person name="Karaoz U."/>
            <person name="Brodie E.L."/>
            <person name="Williams K.H."/>
            <person name="Hubbard S.S."/>
            <person name="Banfield J.F."/>
        </authorList>
    </citation>
    <scope>NUCLEOTIDE SEQUENCE [LARGE SCALE GENOMIC DNA]</scope>
</reference>
<dbReference type="InterPro" id="IPR001310">
    <property type="entry name" value="Histidine_triad_HIT"/>
</dbReference>
<dbReference type="EMBL" id="MGKT01000002">
    <property type="protein sequence ID" value="OGN31344.1"/>
    <property type="molecule type" value="Genomic_DNA"/>
</dbReference>
<dbReference type="GO" id="GO:0003824">
    <property type="term" value="F:catalytic activity"/>
    <property type="evidence" value="ECO:0007669"/>
    <property type="project" value="InterPro"/>
</dbReference>
<dbReference type="PROSITE" id="PS51084">
    <property type="entry name" value="HIT_2"/>
    <property type="match status" value="1"/>
</dbReference>
<dbReference type="Gene3D" id="3.30.428.10">
    <property type="entry name" value="HIT-like"/>
    <property type="match status" value="1"/>
</dbReference>
<proteinExistence type="predicted"/>
<evidence type="ECO:0000256" key="1">
    <source>
        <dbReference type="PIRSR" id="PIRSR601310-1"/>
    </source>
</evidence>
<organism evidence="5 6">
    <name type="scientific">Candidatus Yanofskybacteria bacterium RIFCSPLOWO2_02_FULL_44_18</name>
    <dbReference type="NCBI Taxonomy" id="1802705"/>
    <lineage>
        <taxon>Bacteria</taxon>
        <taxon>Candidatus Yanofskyibacteriota</taxon>
    </lineage>
</organism>